<evidence type="ECO:0000256" key="5">
    <source>
        <dbReference type="ARBA" id="ARBA00022989"/>
    </source>
</evidence>
<evidence type="ECO:0000256" key="1">
    <source>
        <dbReference type="ARBA" id="ARBA00004141"/>
    </source>
</evidence>
<dbReference type="GO" id="GO:0006874">
    <property type="term" value="P:intracellular calcium ion homeostasis"/>
    <property type="evidence" value="ECO:0007669"/>
    <property type="project" value="TreeGrafter"/>
</dbReference>
<evidence type="ECO:0000256" key="3">
    <source>
        <dbReference type="ARBA" id="ARBA00022448"/>
    </source>
</evidence>
<evidence type="ECO:0000313" key="10">
    <source>
        <dbReference type="EMBL" id="SPO00806.1"/>
    </source>
</evidence>
<keyword evidence="6 8" id="KW-0472">Membrane</keyword>
<dbReference type="Proteomes" id="UP001187682">
    <property type="component" value="Unassembled WGS sequence"/>
</dbReference>
<feature type="region of interest" description="Disordered" evidence="7">
    <location>
        <begin position="283"/>
        <end position="320"/>
    </location>
</feature>
<comment type="similarity">
    <text evidence="2">Belongs to the Ca(2+):cation antiporter (CaCA) (TC 2.A.19) family.</text>
</comment>
<name>A0AAE8STP7_9PEZI</name>
<dbReference type="Gene3D" id="1.20.1420.30">
    <property type="entry name" value="NCX, central ion-binding region"/>
    <property type="match status" value="2"/>
</dbReference>
<feature type="region of interest" description="Disordered" evidence="7">
    <location>
        <begin position="457"/>
        <end position="560"/>
    </location>
</feature>
<feature type="domain" description="Sodium/calcium exchanger membrane region" evidence="9">
    <location>
        <begin position="113"/>
        <end position="251"/>
    </location>
</feature>
<organism evidence="10 11">
    <name type="scientific">Cephalotrichum gorgonifer</name>
    <dbReference type="NCBI Taxonomy" id="2041049"/>
    <lineage>
        <taxon>Eukaryota</taxon>
        <taxon>Fungi</taxon>
        <taxon>Dikarya</taxon>
        <taxon>Ascomycota</taxon>
        <taxon>Pezizomycotina</taxon>
        <taxon>Sordariomycetes</taxon>
        <taxon>Hypocreomycetidae</taxon>
        <taxon>Microascales</taxon>
        <taxon>Microascaceae</taxon>
        <taxon>Cephalotrichum</taxon>
    </lineage>
</organism>
<feature type="transmembrane region" description="Helical" evidence="8">
    <location>
        <begin position="175"/>
        <end position="197"/>
    </location>
</feature>
<comment type="subcellular location">
    <subcellularLocation>
        <location evidence="1">Membrane</location>
        <topology evidence="1">Multi-pass membrane protein</topology>
    </subcellularLocation>
</comment>
<evidence type="ECO:0000259" key="9">
    <source>
        <dbReference type="Pfam" id="PF01699"/>
    </source>
</evidence>
<dbReference type="GO" id="GO:0016020">
    <property type="term" value="C:membrane"/>
    <property type="evidence" value="ECO:0007669"/>
    <property type="project" value="UniProtKB-SubCell"/>
</dbReference>
<keyword evidence="5 8" id="KW-1133">Transmembrane helix</keyword>
<dbReference type="InterPro" id="IPR044880">
    <property type="entry name" value="NCX_ion-bd_dom_sf"/>
</dbReference>
<keyword evidence="11" id="KW-1185">Reference proteome</keyword>
<feature type="transmembrane region" description="Helical" evidence="8">
    <location>
        <begin position="940"/>
        <end position="965"/>
    </location>
</feature>
<gene>
    <name evidence="10" type="ORF">DNG_03554</name>
</gene>
<accession>A0AAE8STP7</accession>
<comment type="caution">
    <text evidence="10">The sequence shown here is derived from an EMBL/GenBank/DDBJ whole genome shotgun (WGS) entry which is preliminary data.</text>
</comment>
<feature type="compositionally biased region" description="Basic and acidic residues" evidence="7">
    <location>
        <begin position="283"/>
        <end position="292"/>
    </location>
</feature>
<feature type="transmembrane region" description="Helical" evidence="8">
    <location>
        <begin position="793"/>
        <end position="814"/>
    </location>
</feature>
<evidence type="ECO:0000256" key="6">
    <source>
        <dbReference type="ARBA" id="ARBA00023136"/>
    </source>
</evidence>
<dbReference type="Pfam" id="PF01699">
    <property type="entry name" value="Na_Ca_ex"/>
    <property type="match status" value="2"/>
</dbReference>
<evidence type="ECO:0000256" key="2">
    <source>
        <dbReference type="ARBA" id="ARBA00008170"/>
    </source>
</evidence>
<feature type="transmembrane region" description="Helical" evidence="8">
    <location>
        <begin position="977"/>
        <end position="1001"/>
    </location>
</feature>
<feature type="transmembrane region" description="Helical" evidence="8">
    <location>
        <begin position="850"/>
        <end position="872"/>
    </location>
</feature>
<keyword evidence="3" id="KW-0813">Transport</keyword>
<feature type="transmembrane region" description="Helical" evidence="8">
    <location>
        <begin position="102"/>
        <end position="125"/>
    </location>
</feature>
<dbReference type="PANTHER" id="PTHR12266:SF0">
    <property type="entry name" value="MITOCHONDRIAL SODIUM_CALCIUM EXCHANGER PROTEIN"/>
    <property type="match status" value="1"/>
</dbReference>
<reference evidence="10" key="1">
    <citation type="submission" date="2018-03" db="EMBL/GenBank/DDBJ databases">
        <authorList>
            <person name="Guldener U."/>
        </authorList>
    </citation>
    <scope>NUCLEOTIDE SEQUENCE</scope>
</reference>
<sequence>MSRAIFPAANARTLFRPRPFFTAVTLVTLLIATSYLRDVALGASVKSNANANALLLRPRSEPARCQDVHHAEDVCAFVRANCHDEQPGLIPYLNIYYCTFGYARIAGITLLVLWLGLLFSTIGIAASDFFTPNLQTIASVLSMPENLTGVTFLALGNGSPDLFSTVMSMRSNSAALAVGELIGAASFITAIVAGSIAMTREFKVDKQSFVRDLIFFVAAVLFTLGFLLDGTLRFYECVFMIVYYASYVVVVSGSHFYLTSKARRLADAEERARAVEAALRVRGEERYQDQRESAPTQPPGAPPAIDITTPGEEPSTEPMPRIEIEGAGQDVESEQEHSKRIGAEIANSMRVRRPPGSRRNTGNLTRPSLVGALELNSALERFRREGQFEEHPARPPGHARRHSTQNVAQFTRRRHGGAMSPILAVDDEIPHPARDRAISHAGNTTAPIIRHGVVLPTDPDATFVEGSTTSGQSTPDRRPGSRSLSKKSFQLDGNLAVPPPGQAPPWPDRPTRRTNTGPRSLEIPRRQSTSSERSEALSPFPGFTDSPRPMTPTSEAGGAPPLQLPLLSAAANIINNNRNNFNVDEIEDEDYDQWKANWRWWPYSILPAPEAIVATLFPTLQNWSEKGAADAFLSALSVPSMFLLSITLPVVDTRGPDPDEESEATRLNAGIEAARLLADTEWDEFRRHRQASSRGSSARASTRGTITPLSPMSAGDLPMRLTRASSIPKVVRGAAPEGLVGADLEHGLEDDTSSDSDELMGWNKWQVLLQVIAGPPFATFIITSLLLEQPGDVTLGAVRWSMVVSGALFLAVLLTTKQGERPRFHSLLCFPGFLVSVAWIAAIAGEVVGALKAIGIIWSISEAILGLTIFAAGNSVGDWVSNYTIARLGSPVMAFSGCIGGPMLNILLGLGSGGLLGMASKSHHKHEKHPSADPITWEPYRIQIGGSLAISAATLLVTLLSLLVFVPRNKWVFSRRLGAGLIVLWCITTGVNLVIEAAGVWTEVV</sequence>
<dbReference type="AlphaFoldDB" id="A0AAE8STP7"/>
<evidence type="ECO:0000256" key="7">
    <source>
        <dbReference type="SAM" id="MobiDB-lite"/>
    </source>
</evidence>
<feature type="transmembrane region" description="Helical" evidence="8">
    <location>
        <begin position="240"/>
        <end position="258"/>
    </location>
</feature>
<feature type="region of interest" description="Disordered" evidence="7">
    <location>
        <begin position="687"/>
        <end position="712"/>
    </location>
</feature>
<feature type="transmembrane region" description="Helical" evidence="8">
    <location>
        <begin position="137"/>
        <end position="155"/>
    </location>
</feature>
<feature type="transmembrane region" description="Helical" evidence="8">
    <location>
        <begin position="209"/>
        <end position="228"/>
    </location>
</feature>
<feature type="compositionally biased region" description="Pro residues" evidence="7">
    <location>
        <begin position="497"/>
        <end position="508"/>
    </location>
</feature>
<protein>
    <submittedName>
        <fullName evidence="10">Related to sodium-calcium exchangers</fullName>
    </submittedName>
</protein>
<feature type="domain" description="Sodium/calcium exchanger membrane region" evidence="9">
    <location>
        <begin position="832"/>
        <end position="990"/>
    </location>
</feature>
<feature type="transmembrane region" description="Helical" evidence="8">
    <location>
        <begin position="767"/>
        <end position="787"/>
    </location>
</feature>
<dbReference type="InterPro" id="IPR051359">
    <property type="entry name" value="CaCA_antiporter"/>
</dbReference>
<feature type="region of interest" description="Disordered" evidence="7">
    <location>
        <begin position="388"/>
        <end position="408"/>
    </location>
</feature>
<feature type="transmembrane region" description="Helical" evidence="8">
    <location>
        <begin position="892"/>
        <end position="920"/>
    </location>
</feature>
<dbReference type="PANTHER" id="PTHR12266">
    <property type="entry name" value="NA+/CA2+ K+ INDEPENDENT EXCHANGER"/>
    <property type="match status" value="1"/>
</dbReference>
<keyword evidence="4 8" id="KW-0812">Transmembrane</keyword>
<evidence type="ECO:0000256" key="8">
    <source>
        <dbReference type="SAM" id="Phobius"/>
    </source>
</evidence>
<proteinExistence type="inferred from homology"/>
<dbReference type="GO" id="GO:0008324">
    <property type="term" value="F:monoatomic cation transmembrane transporter activity"/>
    <property type="evidence" value="ECO:0007669"/>
    <property type="project" value="TreeGrafter"/>
</dbReference>
<feature type="compositionally biased region" description="Polar residues" evidence="7">
    <location>
        <begin position="465"/>
        <end position="474"/>
    </location>
</feature>
<dbReference type="EMBL" id="ONZQ02000004">
    <property type="protein sequence ID" value="SPO00806.1"/>
    <property type="molecule type" value="Genomic_DNA"/>
</dbReference>
<evidence type="ECO:0000256" key="4">
    <source>
        <dbReference type="ARBA" id="ARBA00022692"/>
    </source>
</evidence>
<evidence type="ECO:0000313" key="11">
    <source>
        <dbReference type="Proteomes" id="UP001187682"/>
    </source>
</evidence>
<feature type="compositionally biased region" description="Low complexity" evidence="7">
    <location>
        <begin position="692"/>
        <end position="703"/>
    </location>
</feature>
<feature type="transmembrane region" description="Helical" evidence="8">
    <location>
        <begin position="826"/>
        <end position="844"/>
    </location>
</feature>
<dbReference type="InterPro" id="IPR004837">
    <property type="entry name" value="NaCa_Exmemb"/>
</dbReference>